<dbReference type="Proteomes" id="UP000516314">
    <property type="component" value="Chromosome 1"/>
</dbReference>
<protein>
    <submittedName>
        <fullName evidence="7">(thale cress) hypothetical protein</fullName>
    </submittedName>
</protein>
<keyword evidence="2 4" id="KW-0863">Zinc-finger</keyword>
<accession>A0A7G2DZZ8</accession>
<gene>
    <name evidence="7" type="ORF">AT9943_LOCUS3119</name>
</gene>
<dbReference type="InterPro" id="IPR007527">
    <property type="entry name" value="Znf_SWIM"/>
</dbReference>
<dbReference type="SMART" id="SM00575">
    <property type="entry name" value="ZnF_PMZ"/>
    <property type="match status" value="1"/>
</dbReference>
<evidence type="ECO:0000313" key="7">
    <source>
        <dbReference type="EMBL" id="CAD5314695.1"/>
    </source>
</evidence>
<dbReference type="EMBL" id="LR881466">
    <property type="protein sequence ID" value="CAD5314695.1"/>
    <property type="molecule type" value="Genomic_DNA"/>
</dbReference>
<name>A0A7G2DZZ8_ARATH</name>
<feature type="compositionally biased region" description="Acidic residues" evidence="5">
    <location>
        <begin position="181"/>
        <end position="218"/>
    </location>
</feature>
<dbReference type="PANTHER" id="PTHR31973:SF187">
    <property type="entry name" value="MUTATOR TRANSPOSASE MUDRA PROTEIN"/>
    <property type="match status" value="1"/>
</dbReference>
<sequence>MEGDESCVSMVGCWICYSNGWWDFKVDKTRPEKCINCGKIDTFKSLEEVIRRRFSMVVNDVFVEISYSADDVLVRLNGQETTLTKIKDDWSFRMFKSLLRSDSSVNLFVTFKRLVDDKLEFLDPLEIAVPPYNRGFPLIQVSDINSPAGDVRDLVIWDGTVDNSLIAHIEEIEAQLKDEIPQEDVVDDSESNDDSNEFSEEDDDPNYQFGSEEDEDDDVWTETVLDENVALNNDDFTDPPLSKVHNYTYLLREMDDFVNPPLLVDNPLLSPVQVKRRKVSLKELSSNQKKEKATALKRGITLCEIYGFEDIEPMFIDSDSPDFRGHNIDLSKEDNVMFKGRRVYAHKIGDIDEYEVRKVKLEHVCDVETRGQFTKYTTSKIIAALLRSKYVNVTTGPRARDLPQAVLDEHNLPDSIGVSIRTASAWDYEITAKDGGKFHVSLEKRTCTCRSFQLLQIPCPHAMAAAHSRGMEYRSLVKCMHKNDIWAPTFDGVILPVLDPSEVGVPDSVRIRCILPPKTKRPSGSPPKVRIPSTGEFEVNILALHLYYDVTNSYSQQSMIIYAWRNKILVQERTNAEGAMV</sequence>
<evidence type="ECO:0000256" key="5">
    <source>
        <dbReference type="SAM" id="MobiDB-lite"/>
    </source>
</evidence>
<dbReference type="PROSITE" id="PS50966">
    <property type="entry name" value="ZF_SWIM"/>
    <property type="match status" value="1"/>
</dbReference>
<evidence type="ECO:0000256" key="4">
    <source>
        <dbReference type="PROSITE-ProRule" id="PRU00325"/>
    </source>
</evidence>
<dbReference type="PANTHER" id="PTHR31973">
    <property type="entry name" value="POLYPROTEIN, PUTATIVE-RELATED"/>
    <property type="match status" value="1"/>
</dbReference>
<evidence type="ECO:0000256" key="3">
    <source>
        <dbReference type="ARBA" id="ARBA00022833"/>
    </source>
</evidence>
<evidence type="ECO:0000313" key="8">
    <source>
        <dbReference type="Proteomes" id="UP000516314"/>
    </source>
</evidence>
<feature type="domain" description="SWIM-type" evidence="6">
    <location>
        <begin position="438"/>
        <end position="470"/>
    </location>
</feature>
<dbReference type="InterPro" id="IPR006564">
    <property type="entry name" value="Znf_PMZ"/>
</dbReference>
<keyword evidence="1" id="KW-0479">Metal-binding</keyword>
<dbReference type="AlphaFoldDB" id="A0A7G2DZZ8"/>
<evidence type="ECO:0000256" key="1">
    <source>
        <dbReference type="ARBA" id="ARBA00022723"/>
    </source>
</evidence>
<dbReference type="GO" id="GO:0008270">
    <property type="term" value="F:zinc ion binding"/>
    <property type="evidence" value="ECO:0007669"/>
    <property type="project" value="UniProtKB-KW"/>
</dbReference>
<organism evidence="7 8">
    <name type="scientific">Arabidopsis thaliana</name>
    <name type="common">Mouse-ear cress</name>
    <dbReference type="NCBI Taxonomy" id="3702"/>
    <lineage>
        <taxon>Eukaryota</taxon>
        <taxon>Viridiplantae</taxon>
        <taxon>Streptophyta</taxon>
        <taxon>Embryophyta</taxon>
        <taxon>Tracheophyta</taxon>
        <taxon>Spermatophyta</taxon>
        <taxon>Magnoliopsida</taxon>
        <taxon>eudicotyledons</taxon>
        <taxon>Gunneridae</taxon>
        <taxon>Pentapetalae</taxon>
        <taxon>rosids</taxon>
        <taxon>malvids</taxon>
        <taxon>Brassicales</taxon>
        <taxon>Brassicaceae</taxon>
        <taxon>Camelineae</taxon>
        <taxon>Arabidopsis</taxon>
    </lineage>
</organism>
<evidence type="ECO:0000259" key="6">
    <source>
        <dbReference type="PROSITE" id="PS50966"/>
    </source>
</evidence>
<proteinExistence type="predicted"/>
<evidence type="ECO:0000256" key="2">
    <source>
        <dbReference type="ARBA" id="ARBA00022771"/>
    </source>
</evidence>
<feature type="region of interest" description="Disordered" evidence="5">
    <location>
        <begin position="177"/>
        <end position="218"/>
    </location>
</feature>
<keyword evidence="3" id="KW-0862">Zinc</keyword>
<dbReference type="Pfam" id="PF04434">
    <property type="entry name" value="SWIM"/>
    <property type="match status" value="1"/>
</dbReference>
<reference evidence="7 8" key="1">
    <citation type="submission" date="2020-09" db="EMBL/GenBank/DDBJ databases">
        <authorList>
            <person name="Ashkenazy H."/>
        </authorList>
    </citation>
    <scope>NUCLEOTIDE SEQUENCE [LARGE SCALE GENOMIC DNA]</scope>
    <source>
        <strain evidence="8">cv. Cdm-0</strain>
    </source>
</reference>